<dbReference type="InterPro" id="IPR052342">
    <property type="entry name" value="MCH/BMMD"/>
</dbReference>
<evidence type="ECO:0000313" key="2">
    <source>
        <dbReference type="EMBL" id="CAH0991954.1"/>
    </source>
</evidence>
<proteinExistence type="predicted"/>
<accession>A0ABN8EIS8</accession>
<dbReference type="Pfam" id="PF01575">
    <property type="entry name" value="MaoC_dehydratas"/>
    <property type="match status" value="1"/>
</dbReference>
<dbReference type="Proteomes" id="UP000838100">
    <property type="component" value="Unassembled WGS sequence"/>
</dbReference>
<feature type="domain" description="MaoC-like" evidence="1">
    <location>
        <begin position="22"/>
        <end position="130"/>
    </location>
</feature>
<evidence type="ECO:0000313" key="3">
    <source>
        <dbReference type="Proteomes" id="UP000838100"/>
    </source>
</evidence>
<dbReference type="InterPro" id="IPR029069">
    <property type="entry name" value="HotDog_dom_sf"/>
</dbReference>
<protein>
    <recommendedName>
        <fullName evidence="1">MaoC-like domain-containing protein</fullName>
    </recommendedName>
</protein>
<organism evidence="2 3">
    <name type="scientific">Sinobacterium norvegicum</name>
    <dbReference type="NCBI Taxonomy" id="1641715"/>
    <lineage>
        <taxon>Bacteria</taxon>
        <taxon>Pseudomonadati</taxon>
        <taxon>Pseudomonadota</taxon>
        <taxon>Gammaproteobacteria</taxon>
        <taxon>Cellvibrionales</taxon>
        <taxon>Spongiibacteraceae</taxon>
        <taxon>Sinobacterium</taxon>
    </lineage>
</organism>
<keyword evidence="3" id="KW-1185">Reference proteome</keyword>
<dbReference type="PANTHER" id="PTHR43664">
    <property type="entry name" value="MONOAMINE OXIDASE-RELATED"/>
    <property type="match status" value="1"/>
</dbReference>
<sequence length="155" mass="17487">MTAENSAEQIEYFHAIALDRVHRTRDFTLTEDDIISYASEWNPEPYHIDVEAAKQSRIGRVFAAGPHLIAISVKLTNERRPRPASVAGLGWDELRFKVPAFPDDQLYVETFAAEKRLSQSKPDTGIVRYVVNLKNQRDEVVLSYSVSTLVEVGPA</sequence>
<dbReference type="PANTHER" id="PTHR43664:SF1">
    <property type="entry name" value="BETA-METHYLMALYL-COA DEHYDRATASE"/>
    <property type="match status" value="1"/>
</dbReference>
<dbReference type="SUPFAM" id="SSF54637">
    <property type="entry name" value="Thioesterase/thiol ester dehydrase-isomerase"/>
    <property type="match status" value="1"/>
</dbReference>
<name>A0ABN8EIS8_9GAMM</name>
<gene>
    <name evidence="2" type="ORF">SIN8267_02069</name>
</gene>
<evidence type="ECO:0000259" key="1">
    <source>
        <dbReference type="Pfam" id="PF01575"/>
    </source>
</evidence>
<dbReference type="InterPro" id="IPR002539">
    <property type="entry name" value="MaoC-like_dom"/>
</dbReference>
<comment type="caution">
    <text evidence="2">The sequence shown here is derived from an EMBL/GenBank/DDBJ whole genome shotgun (WGS) entry which is preliminary data.</text>
</comment>
<dbReference type="Gene3D" id="3.10.129.10">
    <property type="entry name" value="Hotdog Thioesterase"/>
    <property type="match status" value="1"/>
</dbReference>
<reference evidence="2" key="1">
    <citation type="submission" date="2021-12" db="EMBL/GenBank/DDBJ databases">
        <authorList>
            <person name="Rodrigo-Torres L."/>
            <person name="Arahal R. D."/>
            <person name="Lucena T."/>
        </authorList>
    </citation>
    <scope>NUCLEOTIDE SEQUENCE</scope>
    <source>
        <strain evidence="2">CECT 8267</strain>
    </source>
</reference>
<dbReference type="RefSeq" id="WP_237444653.1">
    <property type="nucleotide sequence ID" value="NZ_CAKLPX010000002.1"/>
</dbReference>
<dbReference type="EMBL" id="CAKLPX010000002">
    <property type="protein sequence ID" value="CAH0991954.1"/>
    <property type="molecule type" value="Genomic_DNA"/>
</dbReference>